<dbReference type="PRINTS" id="PR00387">
    <property type="entry name" value="PDIESTERASE1"/>
</dbReference>
<sequence>MPCVCLCANEQGELDSATAKELHEKQIKELCARNNSLEMQAARDKLLAEFTKETLSRTPADKMLTMMAELLDGMVPSIQDILFVQSVVLESLDIYQPVNLGKQLLHGTDLEEEVGMALLHQLGGNVTAVLSSASHWQFDAFKLNDVSNGHPLSSLAFYLFHTEGLIEHFSLKPAHLASCAGSESSLPASTKSAFSAPPTAGCTAPSPFAASPISTNLVGPGANNTSLATSHSSSISATGLANPSNPCPALSAVQRRCMRCPPSPSVTFNSLSLASTAHQSAPPQVALPHALAVPEERSRYANGQSHTRLSLQMEPESLRQCQLQKQQQQQEADEALQERQDISRQSSGQMTAFTAEEVDHFPSPSSGPIFGEVIHDYEHMGCTNDFLINKCDDLAVRYNDRAPLENHHLAAAFLLLKQPSYNFLSSMPKPSFDRLRKLVIELVLATDMKQHFAIVSHFTTIHRLSSSASLTPSLPSLKENTRGRRSESGYSSAGHRSLNSGDPGAPGQHIILPLDESERLLSLQVALKCCDLGGAKAPPAKNCKTSCPHQ</sequence>
<dbReference type="PROSITE" id="PS00126">
    <property type="entry name" value="PDEASE_I_1"/>
    <property type="match status" value="1"/>
</dbReference>
<keyword evidence="7" id="KW-1185">Reference proteome</keyword>
<gene>
    <name evidence="6" type="ORF">DUNSADRAFT_1247</name>
</gene>
<dbReference type="SUPFAM" id="SSF109604">
    <property type="entry name" value="HD-domain/PDEase-like"/>
    <property type="match status" value="1"/>
</dbReference>
<proteinExistence type="inferred from homology"/>
<feature type="domain" description="PDEase" evidence="5">
    <location>
        <begin position="369"/>
        <end position="550"/>
    </location>
</feature>
<dbReference type="PROSITE" id="PS51845">
    <property type="entry name" value="PDEASE_I_2"/>
    <property type="match status" value="1"/>
</dbReference>
<evidence type="ECO:0000256" key="1">
    <source>
        <dbReference type="ARBA" id="ARBA00022723"/>
    </source>
</evidence>
<feature type="region of interest" description="Disordered" evidence="4">
    <location>
        <begin position="316"/>
        <end position="348"/>
    </location>
</feature>
<comment type="cofactor">
    <cofactor evidence="3">
        <name>a divalent metal cation</name>
        <dbReference type="ChEBI" id="CHEBI:60240"/>
    </cofactor>
    <text evidence="3">Binds 2 divalent metal cations per subunit. Site 1 may preferentially bind zinc ions, while site 2 has a preference for magnesium and/or manganese ions.</text>
</comment>
<keyword evidence="2 3" id="KW-0378">Hydrolase</keyword>
<feature type="compositionally biased region" description="Low complexity" evidence="4">
    <location>
        <begin position="318"/>
        <end position="330"/>
    </location>
</feature>
<evidence type="ECO:0000313" key="6">
    <source>
        <dbReference type="EMBL" id="KAF5827146.1"/>
    </source>
</evidence>
<dbReference type="InterPro" id="IPR036971">
    <property type="entry name" value="PDEase_catalytic_dom_sf"/>
</dbReference>
<name>A0ABQ7FXR2_DUNSA</name>
<dbReference type="EMBL" id="MU070582">
    <property type="protein sequence ID" value="KAF5827146.1"/>
    <property type="molecule type" value="Genomic_DNA"/>
</dbReference>
<evidence type="ECO:0000313" key="7">
    <source>
        <dbReference type="Proteomes" id="UP000815325"/>
    </source>
</evidence>
<dbReference type="Gene3D" id="1.10.1300.10">
    <property type="entry name" value="3'5'-cyclic nucleotide phosphodiesterase, catalytic domain"/>
    <property type="match status" value="2"/>
</dbReference>
<feature type="region of interest" description="Disordered" evidence="4">
    <location>
        <begin position="472"/>
        <end position="509"/>
    </location>
</feature>
<evidence type="ECO:0000259" key="5">
    <source>
        <dbReference type="PROSITE" id="PS51845"/>
    </source>
</evidence>
<protein>
    <recommendedName>
        <fullName evidence="3">Phosphodiesterase</fullName>
        <ecNumber evidence="3">3.1.4.-</ecNumber>
    </recommendedName>
</protein>
<organism evidence="6 7">
    <name type="scientific">Dunaliella salina</name>
    <name type="common">Green alga</name>
    <name type="synonym">Protococcus salinus</name>
    <dbReference type="NCBI Taxonomy" id="3046"/>
    <lineage>
        <taxon>Eukaryota</taxon>
        <taxon>Viridiplantae</taxon>
        <taxon>Chlorophyta</taxon>
        <taxon>core chlorophytes</taxon>
        <taxon>Chlorophyceae</taxon>
        <taxon>CS clade</taxon>
        <taxon>Chlamydomonadales</taxon>
        <taxon>Dunaliellaceae</taxon>
        <taxon>Dunaliella</taxon>
    </lineage>
</organism>
<dbReference type="Pfam" id="PF00233">
    <property type="entry name" value="PDEase_I"/>
    <property type="match status" value="1"/>
</dbReference>
<dbReference type="EC" id="3.1.4.-" evidence="3"/>
<evidence type="ECO:0000256" key="3">
    <source>
        <dbReference type="RuleBase" id="RU363067"/>
    </source>
</evidence>
<comment type="caution">
    <text evidence="6">The sequence shown here is derived from an EMBL/GenBank/DDBJ whole genome shotgun (WGS) entry which is preliminary data.</text>
</comment>
<keyword evidence="1 3" id="KW-0479">Metal-binding</keyword>
<comment type="similarity">
    <text evidence="3">Belongs to the cyclic nucleotide phosphodiesterase family.</text>
</comment>
<dbReference type="Proteomes" id="UP000815325">
    <property type="component" value="Unassembled WGS sequence"/>
</dbReference>
<evidence type="ECO:0000256" key="4">
    <source>
        <dbReference type="SAM" id="MobiDB-lite"/>
    </source>
</evidence>
<dbReference type="InterPro" id="IPR023088">
    <property type="entry name" value="PDEase"/>
</dbReference>
<dbReference type="InterPro" id="IPR002073">
    <property type="entry name" value="PDEase_catalytic_dom"/>
</dbReference>
<evidence type="ECO:0000256" key="2">
    <source>
        <dbReference type="ARBA" id="ARBA00022801"/>
    </source>
</evidence>
<dbReference type="InterPro" id="IPR023174">
    <property type="entry name" value="PDEase_CS"/>
</dbReference>
<accession>A0ABQ7FXR2</accession>
<dbReference type="PANTHER" id="PTHR11347">
    <property type="entry name" value="CYCLIC NUCLEOTIDE PHOSPHODIESTERASE"/>
    <property type="match status" value="1"/>
</dbReference>
<reference evidence="6" key="1">
    <citation type="submission" date="2017-08" db="EMBL/GenBank/DDBJ databases">
        <authorList>
            <person name="Polle J.E."/>
            <person name="Barry K."/>
            <person name="Cushman J."/>
            <person name="Schmutz J."/>
            <person name="Tran D."/>
            <person name="Hathwaick L.T."/>
            <person name="Yim W.C."/>
            <person name="Jenkins J."/>
            <person name="Mckie-Krisberg Z.M."/>
            <person name="Prochnik S."/>
            <person name="Lindquist E."/>
            <person name="Dockter R.B."/>
            <person name="Adam C."/>
            <person name="Molina H."/>
            <person name="Bunkerborg J."/>
            <person name="Jin E."/>
            <person name="Buchheim M."/>
            <person name="Magnuson J."/>
        </authorList>
    </citation>
    <scope>NUCLEOTIDE SEQUENCE</scope>
    <source>
        <strain evidence="6">CCAP 19/18</strain>
    </source>
</reference>